<dbReference type="InterPro" id="IPR050129">
    <property type="entry name" value="Zn_alcohol_dh"/>
</dbReference>
<dbReference type="PANTHER" id="PTHR43401">
    <property type="entry name" value="L-THREONINE 3-DEHYDROGENASE"/>
    <property type="match status" value="1"/>
</dbReference>
<evidence type="ECO:0000256" key="3">
    <source>
        <dbReference type="ARBA" id="ARBA00023002"/>
    </source>
</evidence>
<dbReference type="InterPro" id="IPR020843">
    <property type="entry name" value="ER"/>
</dbReference>
<dbReference type="SMART" id="SM00829">
    <property type="entry name" value="PKS_ER"/>
    <property type="match status" value="1"/>
</dbReference>
<feature type="domain" description="Enoyl reductase (ER)" evidence="4">
    <location>
        <begin position="10"/>
        <end position="362"/>
    </location>
</feature>
<dbReference type="RefSeq" id="XP_006820579.1">
    <property type="nucleotide sequence ID" value="XM_006820516.1"/>
</dbReference>
<name>A0ABM0MKN8_SACKO</name>
<keyword evidence="5" id="KW-1185">Reference proteome</keyword>
<organism evidence="5 6">
    <name type="scientific">Saccoglossus kowalevskii</name>
    <name type="common">Acorn worm</name>
    <dbReference type="NCBI Taxonomy" id="10224"/>
    <lineage>
        <taxon>Eukaryota</taxon>
        <taxon>Metazoa</taxon>
        <taxon>Hemichordata</taxon>
        <taxon>Enteropneusta</taxon>
        <taxon>Harrimaniidae</taxon>
        <taxon>Saccoglossus</taxon>
    </lineage>
</organism>
<dbReference type="SUPFAM" id="SSF51735">
    <property type="entry name" value="NAD(P)-binding Rossmann-fold domains"/>
    <property type="match status" value="1"/>
</dbReference>
<evidence type="ECO:0000256" key="2">
    <source>
        <dbReference type="ARBA" id="ARBA00022833"/>
    </source>
</evidence>
<keyword evidence="1" id="KW-0479">Metal-binding</keyword>
<keyword evidence="2" id="KW-0862">Zinc</keyword>
<dbReference type="Gene3D" id="3.40.50.720">
    <property type="entry name" value="NAD(P)-binding Rossmann-like Domain"/>
    <property type="match status" value="1"/>
</dbReference>
<dbReference type="PANTHER" id="PTHR43401:SF2">
    <property type="entry name" value="L-THREONINE 3-DEHYDROGENASE"/>
    <property type="match status" value="1"/>
</dbReference>
<keyword evidence="3" id="KW-0560">Oxidoreductase</keyword>
<dbReference type="Gene3D" id="3.90.180.10">
    <property type="entry name" value="Medium-chain alcohol dehydrogenases, catalytic domain"/>
    <property type="match status" value="1"/>
</dbReference>
<dbReference type="Pfam" id="PF00107">
    <property type="entry name" value="ADH_zinc_N"/>
    <property type="match status" value="1"/>
</dbReference>
<evidence type="ECO:0000313" key="6">
    <source>
        <dbReference type="RefSeq" id="XP_006820579.1"/>
    </source>
</evidence>
<evidence type="ECO:0000256" key="1">
    <source>
        <dbReference type="ARBA" id="ARBA00022723"/>
    </source>
</evidence>
<reference evidence="6" key="1">
    <citation type="submission" date="2025-08" db="UniProtKB">
        <authorList>
            <consortium name="RefSeq"/>
        </authorList>
    </citation>
    <scope>IDENTIFICATION</scope>
    <source>
        <tissue evidence="6">Testes</tissue>
    </source>
</reference>
<evidence type="ECO:0000313" key="5">
    <source>
        <dbReference type="Proteomes" id="UP000694865"/>
    </source>
</evidence>
<proteinExistence type="predicted"/>
<dbReference type="InterPro" id="IPR011032">
    <property type="entry name" value="GroES-like_sf"/>
</dbReference>
<protein>
    <submittedName>
        <fullName evidence="6">Alcohol dehydrogenase 3, mitochondrial-like</fullName>
    </submittedName>
</protein>
<dbReference type="Proteomes" id="UP000694865">
    <property type="component" value="Unplaced"/>
</dbReference>
<dbReference type="GeneID" id="102802313"/>
<dbReference type="InterPro" id="IPR036291">
    <property type="entry name" value="NAD(P)-bd_dom_sf"/>
</dbReference>
<dbReference type="InterPro" id="IPR013149">
    <property type="entry name" value="ADH-like_C"/>
</dbReference>
<dbReference type="Pfam" id="PF08240">
    <property type="entry name" value="ADH_N"/>
    <property type="match status" value="1"/>
</dbReference>
<gene>
    <name evidence="6" type="primary">LOC102802313</name>
</gene>
<dbReference type="SUPFAM" id="SSF50129">
    <property type="entry name" value="GroES-like"/>
    <property type="match status" value="1"/>
</dbReference>
<sequence>MMKCVELVGAFPKQLAHRTDRPKPDLPPEGAIIKVWYCGMCHTDAHMWVSPCEIPVILGHEVCGEIESIGDDGANPDGLRKGDKVIVYPWIACGKCKACDKGNAEYCELKPEEQIEIGITLDGGYAEYVAVRNLMYLVPVPDAIPMEIAGTLACGMLTAYHTIQVASKEIEDILQSKDNCGILIIGAGGLGLSAVKLAKYLILSKYKNVQVMCSDINKNKLALAMDAGCDDVIHWSQDENADEWVRKTKAAFVGGGPFIVIDFTGSKDTFDVAYKSLRKHGTILCIGLHGGVVDLPLESIILNSITVKGVYVGTLSQLRELTKIVADGKIPPLPYTLHKLEEAPDLICKLKTNQITTGRAILSLKQ</sequence>
<evidence type="ECO:0000259" key="4">
    <source>
        <dbReference type="SMART" id="SM00829"/>
    </source>
</evidence>
<dbReference type="InterPro" id="IPR013154">
    <property type="entry name" value="ADH-like_N"/>
</dbReference>
<accession>A0ABM0MKN8</accession>